<reference evidence="1 2" key="1">
    <citation type="submission" date="2018-08" db="EMBL/GenBank/DDBJ databases">
        <title>Murine metabolic-syndrome-specific gut microbial biobank.</title>
        <authorList>
            <person name="Liu C."/>
        </authorList>
    </citation>
    <scope>NUCLEOTIDE SEQUENCE [LARGE SCALE GENOMIC DNA]</scope>
    <source>
        <strain evidence="1 2">28</strain>
    </source>
</reference>
<dbReference type="InterPro" id="IPR021145">
    <property type="entry name" value="Portal_protein_SPP1_Gp6-like"/>
</dbReference>
<gene>
    <name evidence="1" type="ORF">D0435_10905</name>
</gene>
<accession>A0A845QJ08</accession>
<sequence length="444" mass="51010">MLDGVNYYEGLHDILNKKRTAVGVGGKLETLENLPNAKQVDNQYKKMVKQKTNYLVGKPFSVQCENDSYVDLLMQFFNKQFFKQLKSVTKDALNCGIGWIYLHYTESGELCLKRFRPFEIIPGWSDVDHTQLEYVIRVYEVNSFDGRKEEKITKVEYYTRNGIDYFEYHSGQMVSCAPYHENYFVIGNETYNWEKLPFVPFRYNDEELPLIANCKSLQDGLNTILSNFQDNMQEDMRNTILVLVNYDGENLGEFRQNLATYGAVKVRTVEGKEGDVRTLQVEVNAENYKAIIEIFKKAIIENCMGFDAKDERMSGTPNQMNIQSMYNDIDLDAADMETEFQAAMEELLYFINLHLANTGQGDFEGENVEIVFNTDMPMDESTTIQNISGSEGILSKETLVANHPWVSDPQKELELLEKERQKQMEQYAGAFGSINDPGGDGDEE</sequence>
<keyword evidence="2" id="KW-1185">Reference proteome</keyword>
<proteinExistence type="predicted"/>
<dbReference type="EMBL" id="QXWK01000020">
    <property type="protein sequence ID" value="NBH62162.1"/>
    <property type="molecule type" value="Genomic_DNA"/>
</dbReference>
<dbReference type="AlphaFoldDB" id="A0A845QJ08"/>
<dbReference type="Pfam" id="PF05133">
    <property type="entry name" value="SPP1_portal"/>
    <property type="match status" value="1"/>
</dbReference>
<comment type="caution">
    <text evidence="1">The sequence shown here is derived from an EMBL/GenBank/DDBJ whole genome shotgun (WGS) entry which is preliminary data.</text>
</comment>
<evidence type="ECO:0000313" key="1">
    <source>
        <dbReference type="EMBL" id="NBH62162.1"/>
    </source>
</evidence>
<evidence type="ECO:0000313" key="2">
    <source>
        <dbReference type="Proteomes" id="UP000446866"/>
    </source>
</evidence>
<name>A0A845QJ08_9FIRM</name>
<protein>
    <submittedName>
        <fullName evidence="1">Phage portal protein</fullName>
    </submittedName>
</protein>
<organism evidence="1 2">
    <name type="scientific">Anaerotruncus colihominis</name>
    <dbReference type="NCBI Taxonomy" id="169435"/>
    <lineage>
        <taxon>Bacteria</taxon>
        <taxon>Bacillati</taxon>
        <taxon>Bacillota</taxon>
        <taxon>Clostridia</taxon>
        <taxon>Eubacteriales</taxon>
        <taxon>Oscillospiraceae</taxon>
        <taxon>Anaerotruncus</taxon>
    </lineage>
</organism>
<dbReference type="Proteomes" id="UP000446866">
    <property type="component" value="Unassembled WGS sequence"/>
</dbReference>